<dbReference type="InterPro" id="IPR001367">
    <property type="entry name" value="Fe_dep_repressor"/>
</dbReference>
<comment type="subcellular location">
    <subcellularLocation>
        <location evidence="1">Cytoplasm</location>
    </subcellularLocation>
</comment>
<dbReference type="Pfam" id="PF02742">
    <property type="entry name" value="Fe_dep_repr_C"/>
    <property type="match status" value="1"/>
</dbReference>
<evidence type="ECO:0000313" key="13">
    <source>
        <dbReference type="EMBL" id="ARJ06635.1"/>
    </source>
</evidence>
<dbReference type="InterPro" id="IPR022687">
    <property type="entry name" value="HTH_DTXR"/>
</dbReference>
<dbReference type="FunFam" id="1.10.60.10:FF:000004">
    <property type="entry name" value="DtxR family transcriptional regulator"/>
    <property type="match status" value="1"/>
</dbReference>
<feature type="region of interest" description="Disordered" evidence="12">
    <location>
        <begin position="135"/>
        <end position="154"/>
    </location>
</feature>
<dbReference type="SMART" id="SM00529">
    <property type="entry name" value="HTH_DTXR"/>
    <property type="match status" value="1"/>
</dbReference>
<dbReference type="GO" id="GO:0046914">
    <property type="term" value="F:transition metal ion binding"/>
    <property type="evidence" value="ECO:0007669"/>
    <property type="project" value="InterPro"/>
</dbReference>
<reference evidence="13 14" key="1">
    <citation type="submission" date="2017-04" db="EMBL/GenBank/DDBJ databases">
        <authorList>
            <person name="Afonso C.L."/>
            <person name="Miller P.J."/>
            <person name="Scott M.A."/>
            <person name="Spackman E."/>
            <person name="Goraichik I."/>
            <person name="Dimitrov K.M."/>
            <person name="Suarez D.L."/>
            <person name="Swayne D.E."/>
        </authorList>
    </citation>
    <scope>NUCLEOTIDE SEQUENCE [LARGE SCALE GENOMIC DNA]</scope>
    <source>
        <strain evidence="14">XA(T)</strain>
    </source>
</reference>
<keyword evidence="10" id="KW-0464">Manganese</keyword>
<evidence type="ECO:0000256" key="10">
    <source>
        <dbReference type="ARBA" id="ARBA00023211"/>
    </source>
</evidence>
<gene>
    <name evidence="13" type="ORF">B5808_16445</name>
</gene>
<dbReference type="KEGG" id="cphy:B5808_16445"/>
<dbReference type="Pfam" id="PF04023">
    <property type="entry name" value="FeoA"/>
    <property type="match status" value="1"/>
</dbReference>
<evidence type="ECO:0000256" key="2">
    <source>
        <dbReference type="ARBA" id="ARBA00007871"/>
    </source>
</evidence>
<dbReference type="EMBL" id="CP020715">
    <property type="protein sequence ID" value="ARJ06635.1"/>
    <property type="molecule type" value="Genomic_DNA"/>
</dbReference>
<sequence>MSIWSAHEGQPRRIGAQEIAAENYLKAIYTHTEWQPAPITPSALASRLGVAPSSVTEMVKKLAAAGLVTHVPYGPLTLTTLGRTRAADVVRRHRLVETWLVREMGYAWDEVHDEAEVLEHSISERLLDAIDARLGRPQQDPHGDPIPDSDGRAPVFDAVPLEDAAVGHVGAVVRISDRDGALLRALSASGIVPGAVVVVGDGPSLALAPLGAGAGAGAASGGAGGARAGGAGATGGVPGSESGGARGVGGAGGVPGSGGTAGAVTIEATETVWIARSR</sequence>
<evidence type="ECO:0000256" key="9">
    <source>
        <dbReference type="ARBA" id="ARBA00023163"/>
    </source>
</evidence>
<evidence type="ECO:0000256" key="3">
    <source>
        <dbReference type="ARBA" id="ARBA00011738"/>
    </source>
</evidence>
<keyword evidence="8" id="KW-0010">Activator</keyword>
<keyword evidence="9" id="KW-0804">Transcription</keyword>
<dbReference type="STRING" id="1619308.B5808_16445"/>
<dbReference type="Gene3D" id="1.10.60.10">
    <property type="entry name" value="Iron dependent repressor, metal binding and dimerisation domain"/>
    <property type="match status" value="1"/>
</dbReference>
<name>A0A1X9LN46_9MICO</name>
<organism evidence="13 14">
    <name type="scientific">Cnuibacter physcomitrellae</name>
    <dbReference type="NCBI Taxonomy" id="1619308"/>
    <lineage>
        <taxon>Bacteria</taxon>
        <taxon>Bacillati</taxon>
        <taxon>Actinomycetota</taxon>
        <taxon>Actinomycetes</taxon>
        <taxon>Micrococcales</taxon>
        <taxon>Microbacteriaceae</taxon>
        <taxon>Cnuibacter</taxon>
    </lineage>
</organism>
<evidence type="ECO:0000256" key="4">
    <source>
        <dbReference type="ARBA" id="ARBA00022490"/>
    </source>
</evidence>
<evidence type="ECO:0000256" key="7">
    <source>
        <dbReference type="ARBA" id="ARBA00023125"/>
    </source>
</evidence>
<dbReference type="GO" id="GO:0045892">
    <property type="term" value="P:negative regulation of DNA-templated transcription"/>
    <property type="evidence" value="ECO:0007669"/>
    <property type="project" value="TreeGrafter"/>
</dbReference>
<feature type="region of interest" description="Disordered" evidence="12">
    <location>
        <begin position="218"/>
        <end position="262"/>
    </location>
</feature>
<dbReference type="PROSITE" id="PS50944">
    <property type="entry name" value="HTH_DTXR"/>
    <property type="match status" value="1"/>
</dbReference>
<evidence type="ECO:0000256" key="11">
    <source>
        <dbReference type="ARBA" id="ARBA00032593"/>
    </source>
</evidence>
<evidence type="ECO:0000313" key="14">
    <source>
        <dbReference type="Proteomes" id="UP000192775"/>
    </source>
</evidence>
<dbReference type="GO" id="GO:0003677">
    <property type="term" value="F:DNA binding"/>
    <property type="evidence" value="ECO:0007669"/>
    <property type="project" value="UniProtKB-KW"/>
</dbReference>
<dbReference type="GO" id="GO:0046983">
    <property type="term" value="F:protein dimerization activity"/>
    <property type="evidence" value="ECO:0007669"/>
    <property type="project" value="InterPro"/>
</dbReference>
<dbReference type="AlphaFoldDB" id="A0A1X9LN46"/>
<dbReference type="Pfam" id="PF01325">
    <property type="entry name" value="Fe_dep_repress"/>
    <property type="match status" value="1"/>
</dbReference>
<evidence type="ECO:0000256" key="12">
    <source>
        <dbReference type="SAM" id="MobiDB-lite"/>
    </source>
</evidence>
<feature type="compositionally biased region" description="Gly residues" evidence="12">
    <location>
        <begin position="218"/>
        <end position="261"/>
    </location>
</feature>
<dbReference type="InterPro" id="IPR036388">
    <property type="entry name" value="WH-like_DNA-bd_sf"/>
</dbReference>
<dbReference type="GO" id="GO:0003700">
    <property type="term" value="F:DNA-binding transcription factor activity"/>
    <property type="evidence" value="ECO:0007669"/>
    <property type="project" value="InterPro"/>
</dbReference>
<evidence type="ECO:0000256" key="1">
    <source>
        <dbReference type="ARBA" id="ARBA00004496"/>
    </source>
</evidence>
<evidence type="ECO:0000256" key="6">
    <source>
        <dbReference type="ARBA" id="ARBA00023015"/>
    </source>
</evidence>
<dbReference type="GO" id="GO:0005737">
    <property type="term" value="C:cytoplasm"/>
    <property type="evidence" value="ECO:0007669"/>
    <property type="project" value="UniProtKB-SubCell"/>
</dbReference>
<dbReference type="PANTHER" id="PTHR33238:SF11">
    <property type="entry name" value="TRANSCRIPTIONAL REGULATOR MNTR"/>
    <property type="match status" value="1"/>
</dbReference>
<keyword evidence="4" id="KW-0963">Cytoplasm</keyword>
<keyword evidence="5" id="KW-0678">Repressor</keyword>
<keyword evidence="7" id="KW-0238">DNA-binding</keyword>
<dbReference type="SUPFAM" id="SSF46785">
    <property type="entry name" value="Winged helix' DNA-binding domain"/>
    <property type="match status" value="1"/>
</dbReference>
<keyword evidence="14" id="KW-1185">Reference proteome</keyword>
<dbReference type="Gene3D" id="1.10.10.10">
    <property type="entry name" value="Winged helix-like DNA-binding domain superfamily/Winged helix DNA-binding domain"/>
    <property type="match status" value="1"/>
</dbReference>
<dbReference type="PANTHER" id="PTHR33238">
    <property type="entry name" value="IRON (METAL) DEPENDENT REPRESSOR, DTXR FAMILY"/>
    <property type="match status" value="1"/>
</dbReference>
<dbReference type="InterPro" id="IPR036390">
    <property type="entry name" value="WH_DNA-bd_sf"/>
</dbReference>
<dbReference type="InterPro" id="IPR007167">
    <property type="entry name" value="Fe-transptr_FeoA-like"/>
</dbReference>
<feature type="compositionally biased region" description="Basic and acidic residues" evidence="12">
    <location>
        <begin position="135"/>
        <end position="151"/>
    </location>
</feature>
<evidence type="ECO:0000256" key="8">
    <source>
        <dbReference type="ARBA" id="ARBA00023159"/>
    </source>
</evidence>
<proteinExistence type="inferred from homology"/>
<comment type="subunit">
    <text evidence="3">Homodimer.</text>
</comment>
<evidence type="ECO:0000256" key="5">
    <source>
        <dbReference type="ARBA" id="ARBA00022491"/>
    </source>
</evidence>
<comment type="similarity">
    <text evidence="2">Belongs to the DtxR/MntR family.</text>
</comment>
<protein>
    <recommendedName>
        <fullName evidence="11">Manganese transport regulator</fullName>
    </recommendedName>
</protein>
<dbReference type="SUPFAM" id="SSF47979">
    <property type="entry name" value="Iron-dependent repressor protein, dimerization domain"/>
    <property type="match status" value="1"/>
</dbReference>
<dbReference type="RefSeq" id="WP_085020773.1">
    <property type="nucleotide sequence ID" value="NZ_BMHD01000001.1"/>
</dbReference>
<accession>A0A1X9LN46</accession>
<dbReference type="Proteomes" id="UP000192775">
    <property type="component" value="Chromosome"/>
</dbReference>
<dbReference type="InterPro" id="IPR036421">
    <property type="entry name" value="Fe_dep_repressor_sf"/>
</dbReference>
<dbReference type="InterPro" id="IPR022689">
    <property type="entry name" value="Iron_dep_repressor"/>
</dbReference>
<dbReference type="InterPro" id="IPR050536">
    <property type="entry name" value="DtxR_MntR_Metal-Reg"/>
</dbReference>
<keyword evidence="6" id="KW-0805">Transcription regulation</keyword>